<dbReference type="Proteomes" id="UP000887566">
    <property type="component" value="Unplaced"/>
</dbReference>
<feature type="region of interest" description="Disordered" evidence="1">
    <location>
        <begin position="1"/>
        <end position="32"/>
    </location>
</feature>
<name>A0A914USE6_9BILA</name>
<dbReference type="SUPFAM" id="SSF52047">
    <property type="entry name" value="RNI-like"/>
    <property type="match status" value="1"/>
</dbReference>
<accession>A0A914USE6</accession>
<dbReference type="AlphaFoldDB" id="A0A914USE6"/>
<proteinExistence type="predicted"/>
<dbReference type="WBParaSite" id="PSAMB.scaffold1221size34151.g11771.t1">
    <property type="protein sequence ID" value="PSAMB.scaffold1221size34151.g11771.t1"/>
    <property type="gene ID" value="PSAMB.scaffold1221size34151.g11771"/>
</dbReference>
<evidence type="ECO:0000256" key="1">
    <source>
        <dbReference type="SAM" id="MobiDB-lite"/>
    </source>
</evidence>
<evidence type="ECO:0000313" key="3">
    <source>
        <dbReference type="WBParaSite" id="PSAMB.scaffold1221size34151.g11771.t1"/>
    </source>
</evidence>
<evidence type="ECO:0000313" key="2">
    <source>
        <dbReference type="Proteomes" id="UP000887566"/>
    </source>
</evidence>
<keyword evidence="2" id="KW-1185">Reference proteome</keyword>
<reference evidence="3" key="1">
    <citation type="submission" date="2022-11" db="UniProtKB">
        <authorList>
            <consortium name="WormBaseParasite"/>
        </authorList>
    </citation>
    <scope>IDENTIFICATION</scope>
</reference>
<sequence>MTGKRKSSSRNPKTTKKRNTPQQTKSVEKSAKNEEKVQLDYLVVEKIASLTELKFAPDLFQELVSSTFAKALRSFYLEKKLTLSIDISYSEDANLDSEWPHITVLSISGLSRQSKEEIKMDDDENLNKAIEHIFARFPQIHLKIEGMDVVDSEEVACIISDALNITRNVTIKTLEITSFYSVIIDCQRLIKKLSRNLQVLNLYISDPVDQGQSSKKFWQTVNSCTKLAKLSVVTDYTLMMEETEEPFEAENLLVMHITNCLKQLKIKHFRTNLQNGEEEERTMEWLISAFAKNENLRELDVDTYFESGCYLGDLMNVEDGPLVLSRLESLKIRSSSFDKHRTDWIPIVEKILTALSSRAILKISVQYCKKDVGDILQMYLKISHRTARRIKLRLLFWKKDAGAIATFETALHQLSSVKEFRGLKTISYGKWTRLFYGSANLMVKAHHGSM</sequence>
<feature type="compositionally biased region" description="Basic residues" evidence="1">
    <location>
        <begin position="1"/>
        <end position="19"/>
    </location>
</feature>
<protein>
    <submittedName>
        <fullName evidence="3">Uncharacterized protein</fullName>
    </submittedName>
</protein>
<organism evidence="2 3">
    <name type="scientific">Plectus sambesii</name>
    <dbReference type="NCBI Taxonomy" id="2011161"/>
    <lineage>
        <taxon>Eukaryota</taxon>
        <taxon>Metazoa</taxon>
        <taxon>Ecdysozoa</taxon>
        <taxon>Nematoda</taxon>
        <taxon>Chromadorea</taxon>
        <taxon>Plectida</taxon>
        <taxon>Plectina</taxon>
        <taxon>Plectoidea</taxon>
        <taxon>Plectidae</taxon>
        <taxon>Plectus</taxon>
    </lineage>
</organism>